<proteinExistence type="predicted"/>
<feature type="repeat" description="TPR" evidence="1">
    <location>
        <begin position="88"/>
        <end position="121"/>
    </location>
</feature>
<feature type="region of interest" description="Disordered" evidence="2">
    <location>
        <begin position="532"/>
        <end position="563"/>
    </location>
</feature>
<dbReference type="RefSeq" id="WP_217794110.1">
    <property type="nucleotide sequence ID" value="NZ_JAHSPG010000016.1"/>
</dbReference>
<evidence type="ECO:0000313" key="5">
    <source>
        <dbReference type="Proteomes" id="UP000812270"/>
    </source>
</evidence>
<dbReference type="PROSITE" id="PS50005">
    <property type="entry name" value="TPR"/>
    <property type="match status" value="2"/>
</dbReference>
<feature type="chain" id="PRO_5039529004" evidence="3">
    <location>
        <begin position="22"/>
        <end position="563"/>
    </location>
</feature>
<dbReference type="Proteomes" id="UP000812270">
    <property type="component" value="Unassembled WGS sequence"/>
</dbReference>
<reference evidence="4" key="1">
    <citation type="submission" date="2021-06" db="EMBL/GenBank/DDBJ databases">
        <authorList>
            <person name="Huq M.A."/>
        </authorList>
    </citation>
    <scope>NUCLEOTIDE SEQUENCE</scope>
    <source>
        <strain evidence="4">MAH-26</strain>
    </source>
</reference>
<evidence type="ECO:0000313" key="4">
    <source>
        <dbReference type="EMBL" id="MBV4359848.1"/>
    </source>
</evidence>
<organism evidence="4 5">
    <name type="scientific">Pinibacter aurantiacus</name>
    <dbReference type="NCBI Taxonomy" id="2851599"/>
    <lineage>
        <taxon>Bacteria</taxon>
        <taxon>Pseudomonadati</taxon>
        <taxon>Bacteroidota</taxon>
        <taxon>Chitinophagia</taxon>
        <taxon>Chitinophagales</taxon>
        <taxon>Chitinophagaceae</taxon>
        <taxon>Pinibacter</taxon>
    </lineage>
</organism>
<dbReference type="Pfam" id="PF13174">
    <property type="entry name" value="TPR_6"/>
    <property type="match status" value="1"/>
</dbReference>
<keyword evidence="5" id="KW-1185">Reference proteome</keyword>
<dbReference type="PANTHER" id="PTHR12558">
    <property type="entry name" value="CELL DIVISION CYCLE 16,23,27"/>
    <property type="match status" value="1"/>
</dbReference>
<keyword evidence="1" id="KW-0802">TPR repeat</keyword>
<dbReference type="Pfam" id="PF13414">
    <property type="entry name" value="TPR_11"/>
    <property type="match status" value="1"/>
</dbReference>
<dbReference type="PANTHER" id="PTHR12558:SF50">
    <property type="entry name" value="ASSEMBLY CHAPERONE OF RPL4-RELATED"/>
    <property type="match status" value="1"/>
</dbReference>
<name>A0A9E2SEE1_9BACT</name>
<dbReference type="EMBL" id="JAHSPG010000016">
    <property type="protein sequence ID" value="MBV4359848.1"/>
    <property type="molecule type" value="Genomic_DNA"/>
</dbReference>
<feature type="repeat" description="TPR" evidence="1">
    <location>
        <begin position="160"/>
        <end position="193"/>
    </location>
</feature>
<dbReference type="AlphaFoldDB" id="A0A9E2SEE1"/>
<dbReference type="SMART" id="SM00028">
    <property type="entry name" value="TPR"/>
    <property type="match status" value="7"/>
</dbReference>
<accession>A0A9E2SEE1</accession>
<gene>
    <name evidence="4" type="ORF">KTO63_21970</name>
</gene>
<feature type="signal peptide" evidence="3">
    <location>
        <begin position="1"/>
        <end position="21"/>
    </location>
</feature>
<keyword evidence="3" id="KW-0732">Signal</keyword>
<feature type="compositionally biased region" description="Low complexity" evidence="2">
    <location>
        <begin position="536"/>
        <end position="563"/>
    </location>
</feature>
<evidence type="ECO:0000256" key="1">
    <source>
        <dbReference type="PROSITE-ProRule" id="PRU00339"/>
    </source>
</evidence>
<comment type="caution">
    <text evidence="4">The sequence shown here is derived from an EMBL/GenBank/DDBJ whole genome shotgun (WGS) entry which is preliminary data.</text>
</comment>
<evidence type="ECO:0000256" key="3">
    <source>
        <dbReference type="SAM" id="SignalP"/>
    </source>
</evidence>
<dbReference type="Pfam" id="PF13181">
    <property type="entry name" value="TPR_8"/>
    <property type="match status" value="1"/>
</dbReference>
<dbReference type="PROSITE" id="PS50293">
    <property type="entry name" value="TPR_REGION"/>
    <property type="match status" value="1"/>
</dbReference>
<sequence length="563" mass="62627">MKKITLSIAVAAVMSVTSLFAQSVEQGKKFYYYERFNSAKAEFEKALASNPNDVIATYWLGQTLLELKDTAGAKALYQKGLTTSNNAPAMLVGMGQIELNEGKKDDARQRFETALNLTKNKDVNIMAAIGHAIVDSKAGDAQFVIEKLTPVTQAKDFKSPEVWTVIGDAYRKLGDGGSAVQSYQKALNIDPKYAGAEYRIAKLYMTQGNKDIFLPALEQSVQMDPGFAPAYYELYYYWFNRDINKAKDFYEKFMAVSDPNPNNDYEKTSIIFASGNYDNAISTAQGYITSQGDKADPRYYKLIAYAYDAKKDSVNAKSYLDQYFAKQKAENFVPKDYAFKAELLSKFPGNETQALQAYEQAIAADTSKTEKLELMNSAAGLSKRLGNRAEEAKWLGQIYYTDPKSTKTDLYNYGYAYYQAKVYDSSVAIFGKYKELYPEEIYGYLWSARSYAAIDTTMANGLAVPDYQKFVEVAKKTDSVKMKSLIIQSLYYLASYSNDIKKDKDAAIGYLQQVVALDPTNTDATQIIEKLKKPAKQPAAAPQKKATGNSGTSTKSSGGHTAK</sequence>
<dbReference type="Pfam" id="PF13432">
    <property type="entry name" value="TPR_16"/>
    <property type="match status" value="1"/>
</dbReference>
<evidence type="ECO:0000256" key="2">
    <source>
        <dbReference type="SAM" id="MobiDB-lite"/>
    </source>
</evidence>
<dbReference type="InterPro" id="IPR019734">
    <property type="entry name" value="TPR_rpt"/>
</dbReference>
<dbReference type="GO" id="GO:0051301">
    <property type="term" value="P:cell division"/>
    <property type="evidence" value="ECO:0007669"/>
    <property type="project" value="TreeGrafter"/>
</dbReference>
<protein>
    <submittedName>
        <fullName evidence="4">Tetratricopeptide repeat protein</fullName>
    </submittedName>
</protein>